<feature type="transmembrane region" description="Helical" evidence="7">
    <location>
        <begin position="656"/>
        <end position="676"/>
    </location>
</feature>
<dbReference type="InterPro" id="IPR003838">
    <property type="entry name" value="ABC3_permease_C"/>
</dbReference>
<name>A0A2T4JKR5_9RHOB</name>
<evidence type="ECO:0000256" key="1">
    <source>
        <dbReference type="ARBA" id="ARBA00004651"/>
    </source>
</evidence>
<dbReference type="InterPro" id="IPR051447">
    <property type="entry name" value="Lipoprotein-release_system"/>
</dbReference>
<evidence type="ECO:0000256" key="7">
    <source>
        <dbReference type="SAM" id="Phobius"/>
    </source>
</evidence>
<comment type="caution">
    <text evidence="9">The sequence shown here is derived from an EMBL/GenBank/DDBJ whole genome shotgun (WGS) entry which is preliminary data.</text>
</comment>
<feature type="transmembrane region" description="Helical" evidence="7">
    <location>
        <begin position="352"/>
        <end position="378"/>
    </location>
</feature>
<sequence length="788" mass="83688">MSALNRKVIRDLRAIWAQALAIALVLACGGMVLVLAHSTERALSETRAAYYDRNRFADVFATATRAPQALLAEIAAIPGVAVAEGRVGFHLLLDLEGMVEPAVARVISLPLAGPPRLNVPILRAGRLPDPARPDEVALSEPFALVHGLLPGTRFVALLNGARRELQVVGHVLSPEFIYTIGPGSLMPDDRRYGLIWMGAEAAEAAAGRKGAFNEVSLRLSRGAREDAVIAALDGVLAPYGGTGAYGRDRQGSDQFLQGELDQLQAMGRILPPVFLIVSAFLVNMVIGRLVATERRQIGLLKAVGYSTAEVAGHYLRLAALIGAVGVVIGWAAGAWLGQAMTALYADFYRFPWLIYAPGPGAFVISGVLGMATALAGAWRAVRTSASLPPAVAMAPPLPPAYGAGRLDGLPRTLGAGQLALMVWRGITRFPGRAAVTVAGIAASVAVLIAAFSTYDAVRAVAAEVFGAANRQEVTLTLTDETRAAPALEAAQHLPGVLRAEGGYALQVRLSHGPRSRFVALEAHEPGDLMAHLLDSAGRPVALPPRGLVLPRGLAAALGARPGDRLRLQRLTPPYEEWDLPLSGVIRQSLGQSAHIDAETLHALLRQSPRVNRIDLRVDPARLPALHAEVKRSPVISGLTLWSDLRRQFDETLRENLLISSAIYSALGMLITLGVVYNAARIRLAERAHELATLRVLGFTRAEVGWVLLGETLALTALALPLGWAAGYGFAALMVAGFSTELISIPLVVSRQTYGFASLMVLGTALAAGVAVRRRLDRVDLVGALKQRE</sequence>
<protein>
    <submittedName>
        <fullName evidence="9">ABC transporter permease</fullName>
    </submittedName>
</protein>
<keyword evidence="5 7" id="KW-1133">Transmembrane helix</keyword>
<feature type="transmembrane region" description="Helical" evidence="7">
    <location>
        <begin position="753"/>
        <end position="771"/>
    </location>
</feature>
<dbReference type="OrthoDB" id="5137249at2"/>
<keyword evidence="3" id="KW-1003">Cell membrane</keyword>
<evidence type="ECO:0000256" key="6">
    <source>
        <dbReference type="ARBA" id="ARBA00023136"/>
    </source>
</evidence>
<evidence type="ECO:0000256" key="4">
    <source>
        <dbReference type="ARBA" id="ARBA00022692"/>
    </source>
</evidence>
<evidence type="ECO:0000256" key="3">
    <source>
        <dbReference type="ARBA" id="ARBA00022475"/>
    </source>
</evidence>
<evidence type="ECO:0000256" key="5">
    <source>
        <dbReference type="ARBA" id="ARBA00022989"/>
    </source>
</evidence>
<dbReference type="Pfam" id="PF02687">
    <property type="entry name" value="FtsX"/>
    <property type="match status" value="2"/>
</dbReference>
<reference evidence="9 10" key="1">
    <citation type="submission" date="2018-03" db="EMBL/GenBank/DDBJ databases">
        <title>Rhodobacter veldkampii.</title>
        <authorList>
            <person name="Meyer T.E."/>
            <person name="Miller S."/>
            <person name="Lodha T."/>
            <person name="Gandham S."/>
            <person name="Chintalapati S."/>
            <person name="Chintalapati V.R."/>
        </authorList>
    </citation>
    <scope>NUCLEOTIDE SEQUENCE [LARGE SCALE GENOMIC DNA]</scope>
    <source>
        <strain evidence="9 10">DSM 11550</strain>
    </source>
</reference>
<evidence type="ECO:0000256" key="2">
    <source>
        <dbReference type="ARBA" id="ARBA00005236"/>
    </source>
</evidence>
<dbReference type="RefSeq" id="WP_107324129.1">
    <property type="nucleotide sequence ID" value="NZ_NHSP01000065.1"/>
</dbReference>
<dbReference type="GO" id="GO:0098797">
    <property type="term" value="C:plasma membrane protein complex"/>
    <property type="evidence" value="ECO:0007669"/>
    <property type="project" value="TreeGrafter"/>
</dbReference>
<organism evidence="9 10">
    <name type="scientific">Phaeovulum veldkampii DSM 11550</name>
    <dbReference type="NCBI Taxonomy" id="1185920"/>
    <lineage>
        <taxon>Bacteria</taxon>
        <taxon>Pseudomonadati</taxon>
        <taxon>Pseudomonadota</taxon>
        <taxon>Alphaproteobacteria</taxon>
        <taxon>Rhodobacterales</taxon>
        <taxon>Paracoccaceae</taxon>
        <taxon>Phaeovulum</taxon>
    </lineage>
</organism>
<dbReference type="PANTHER" id="PTHR30489:SF0">
    <property type="entry name" value="LIPOPROTEIN-RELEASING SYSTEM TRANSMEMBRANE PROTEIN LOLE"/>
    <property type="match status" value="1"/>
</dbReference>
<accession>A0A2T4JKR5</accession>
<comment type="similarity">
    <text evidence="2">Belongs to the ABC-4 integral membrane protein family. LolC/E subfamily.</text>
</comment>
<evidence type="ECO:0000259" key="8">
    <source>
        <dbReference type="Pfam" id="PF02687"/>
    </source>
</evidence>
<dbReference type="PROSITE" id="PS51257">
    <property type="entry name" value="PROKAR_LIPOPROTEIN"/>
    <property type="match status" value="1"/>
</dbReference>
<keyword evidence="10" id="KW-1185">Reference proteome</keyword>
<dbReference type="EMBL" id="PZKF01000007">
    <property type="protein sequence ID" value="PTE18468.1"/>
    <property type="molecule type" value="Genomic_DNA"/>
</dbReference>
<dbReference type="Proteomes" id="UP000241899">
    <property type="component" value="Unassembled WGS sequence"/>
</dbReference>
<keyword evidence="4 7" id="KW-0812">Transmembrane</keyword>
<dbReference type="GO" id="GO:0044874">
    <property type="term" value="P:lipoprotein localization to outer membrane"/>
    <property type="evidence" value="ECO:0007669"/>
    <property type="project" value="TreeGrafter"/>
</dbReference>
<comment type="subcellular location">
    <subcellularLocation>
        <location evidence="1">Cell membrane</location>
        <topology evidence="1">Multi-pass membrane protein</topology>
    </subcellularLocation>
</comment>
<proteinExistence type="inferred from homology"/>
<feature type="transmembrane region" description="Helical" evidence="7">
    <location>
        <begin position="269"/>
        <end position="291"/>
    </location>
</feature>
<evidence type="ECO:0000313" key="10">
    <source>
        <dbReference type="Proteomes" id="UP000241899"/>
    </source>
</evidence>
<feature type="domain" description="ABC3 transporter permease C-terminal" evidence="8">
    <location>
        <begin position="662"/>
        <end position="774"/>
    </location>
</feature>
<feature type="domain" description="ABC3 transporter permease C-terminal" evidence="8">
    <location>
        <begin position="273"/>
        <end position="388"/>
    </location>
</feature>
<evidence type="ECO:0000313" key="9">
    <source>
        <dbReference type="EMBL" id="PTE18468.1"/>
    </source>
</evidence>
<feature type="transmembrane region" description="Helical" evidence="7">
    <location>
        <begin position="314"/>
        <end position="332"/>
    </location>
</feature>
<dbReference type="AlphaFoldDB" id="A0A2T4JKR5"/>
<gene>
    <name evidence="9" type="ORF">C5F46_04270</name>
</gene>
<feature type="transmembrane region" description="Helical" evidence="7">
    <location>
        <begin position="433"/>
        <end position="454"/>
    </location>
</feature>
<keyword evidence="6 7" id="KW-0472">Membrane</keyword>
<dbReference type="PANTHER" id="PTHR30489">
    <property type="entry name" value="LIPOPROTEIN-RELEASING SYSTEM TRANSMEMBRANE PROTEIN LOLE"/>
    <property type="match status" value="1"/>
</dbReference>